<reference evidence="2" key="2">
    <citation type="submission" date="2021-02" db="EMBL/GenBank/DDBJ databases">
        <title>Aspergillus puulaauensis MK2 genome sequence.</title>
        <authorList>
            <person name="Futagami T."/>
            <person name="Mori K."/>
            <person name="Kadooka C."/>
            <person name="Tanaka T."/>
        </authorList>
    </citation>
    <scope>NUCLEOTIDE SEQUENCE</scope>
    <source>
        <strain evidence="2">MK2</strain>
    </source>
</reference>
<sequence length="685" mass="77524">MTNNTANSRLAPFQYDAFPLGSIKPSGWLEDQLLLAAEALPGHMFDFYRYVADSTWLGGTHEYSELHEAAPYWFNYIVPLAYTLDDARLKKQAKVFLDYTLEHQAEDGWLGPETTRQTRGIWARSLLFFALIVRSLGPLIMEICSINQHYQQYAEADPSETDRIVTAMHRFTVLIHSMLQNNFTGLLQDVAEGDAFDPYGFGVSRTHELPLALQWLYENHPRGNQEVIWETMELMFAGGRKGDRDWTKFFVEGVFPVGTPGKMSGFTHGVNLAEGLRYPSVLYRMTHNTSLSSQTHNAVRWTEQYQLTRAGSVTGDEHLGGKSPQRGSETCMAVEMMFSMAYLYRMYGVNHYADMVERPAFNALPAAISPDWWAHQYVQQTNQPWSRNLTANPFFNVVSYGSTFGLEPNFPCCTVNHAQGYPKYAASSYVRQGHDHVIHALLGPTTLDTLIHDQRVKISCETNYPFHGSLRYTITSETEFDFSVRIPGWGLTSNKSKYRAGQSEWRNLSPTADHLQSFRIRNGTTPVEVDLHMVPKVTEPLNGSVAIYYGPLLYALDIEVAELTSHSPLNWTDRTPLPAADVMPETRDWVMNPVSEWRYAIDPSSITVENLNQSGRALPNPIWAREATPVVLWVDGWLIDWKEETGTAALPPVNPEVKGKPTRIRLIPYGAAKLHIADFPLAKRV</sequence>
<dbReference type="OrthoDB" id="5358475at2759"/>
<dbReference type="PANTHER" id="PTHR31151:SF0">
    <property type="entry name" value="PROLINE-TRNA LIGASE (DUF1680)"/>
    <property type="match status" value="1"/>
</dbReference>
<dbReference type="AlphaFoldDB" id="A0A7R7XDQ7"/>
<dbReference type="EMBL" id="AP024443">
    <property type="protein sequence ID" value="BCS19546.1"/>
    <property type="molecule type" value="Genomic_DNA"/>
</dbReference>
<dbReference type="RefSeq" id="XP_041551740.1">
    <property type="nucleotide sequence ID" value="XM_041698568.1"/>
</dbReference>
<dbReference type="InterPro" id="IPR012878">
    <property type="entry name" value="Beta-AFase-like_GH127_cat"/>
</dbReference>
<feature type="domain" description="Non-reducing end beta-L-arabinofuranosidase-like GH127 catalytic" evidence="1">
    <location>
        <begin position="326"/>
        <end position="425"/>
    </location>
</feature>
<protein>
    <recommendedName>
        <fullName evidence="1">Non-reducing end beta-L-arabinofuranosidase-like GH127 catalytic domain-containing protein</fullName>
    </recommendedName>
</protein>
<proteinExistence type="predicted"/>
<dbReference type="KEGG" id="apuu:APUU_12374S"/>
<dbReference type="GeneID" id="64969551"/>
<evidence type="ECO:0000313" key="3">
    <source>
        <dbReference type="Proteomes" id="UP000654913"/>
    </source>
</evidence>
<gene>
    <name evidence="2" type="ORF">APUU_12374S</name>
</gene>
<dbReference type="Proteomes" id="UP000654913">
    <property type="component" value="Chromosome 1"/>
</dbReference>
<organism evidence="2 3">
    <name type="scientific">Aspergillus puulaauensis</name>
    <dbReference type="NCBI Taxonomy" id="1220207"/>
    <lineage>
        <taxon>Eukaryota</taxon>
        <taxon>Fungi</taxon>
        <taxon>Dikarya</taxon>
        <taxon>Ascomycota</taxon>
        <taxon>Pezizomycotina</taxon>
        <taxon>Eurotiomycetes</taxon>
        <taxon>Eurotiomycetidae</taxon>
        <taxon>Eurotiales</taxon>
        <taxon>Aspergillaceae</taxon>
        <taxon>Aspergillus</taxon>
    </lineage>
</organism>
<evidence type="ECO:0000313" key="2">
    <source>
        <dbReference type="EMBL" id="BCS19546.1"/>
    </source>
</evidence>
<dbReference type="Pfam" id="PF07944">
    <property type="entry name" value="Beta-AFase-like_GH127_cat"/>
    <property type="match status" value="1"/>
</dbReference>
<keyword evidence="3" id="KW-1185">Reference proteome</keyword>
<name>A0A7R7XDQ7_9EURO</name>
<reference evidence="2" key="1">
    <citation type="submission" date="2021-01" db="EMBL/GenBank/DDBJ databases">
        <authorList>
            <consortium name="Aspergillus puulaauensis MK2 genome sequencing consortium"/>
            <person name="Kazuki M."/>
            <person name="Futagami T."/>
        </authorList>
    </citation>
    <scope>NUCLEOTIDE SEQUENCE</scope>
    <source>
        <strain evidence="2">MK2</strain>
    </source>
</reference>
<evidence type="ECO:0000259" key="1">
    <source>
        <dbReference type="Pfam" id="PF07944"/>
    </source>
</evidence>
<dbReference type="PANTHER" id="PTHR31151">
    <property type="entry name" value="PROLINE-TRNA LIGASE (DUF1680)"/>
    <property type="match status" value="1"/>
</dbReference>
<accession>A0A7R7XDQ7</accession>